<dbReference type="AlphaFoldDB" id="A0AAN9H2Z2"/>
<dbReference type="PROSITE" id="PS50195">
    <property type="entry name" value="PX"/>
    <property type="match status" value="1"/>
</dbReference>
<dbReference type="GO" id="GO:0005769">
    <property type="term" value="C:early endosome"/>
    <property type="evidence" value="ECO:0007669"/>
    <property type="project" value="TreeGrafter"/>
</dbReference>
<dbReference type="Gene3D" id="3.30.200.20">
    <property type="entry name" value="Phosphorylase Kinase, domain 1"/>
    <property type="match status" value="1"/>
</dbReference>
<dbReference type="InterPro" id="IPR051866">
    <property type="entry name" value="Intracell_Sig-Traffick_Protein"/>
</dbReference>
<dbReference type="FunFam" id="3.30.1520.10:FF:000017">
    <property type="entry name" value="ribosomal protein S6 kinase delta-1 isoform X1"/>
    <property type="match status" value="1"/>
</dbReference>
<dbReference type="InterPro" id="IPR007330">
    <property type="entry name" value="MIT_dom"/>
</dbReference>
<evidence type="ECO:0000313" key="5">
    <source>
        <dbReference type="Proteomes" id="UP001364617"/>
    </source>
</evidence>
<comment type="caution">
    <text evidence="4">The sequence shown here is derived from an EMBL/GenBank/DDBJ whole genome shotgun (WGS) entry which is preliminary data.</text>
</comment>
<dbReference type="Pfam" id="PF00069">
    <property type="entry name" value="Pkinase"/>
    <property type="match status" value="1"/>
</dbReference>
<feature type="domain" description="Protein kinase" evidence="2">
    <location>
        <begin position="630"/>
        <end position="920"/>
    </location>
</feature>
<dbReference type="EMBL" id="JAYKXH010000012">
    <property type="protein sequence ID" value="KAK7150751.1"/>
    <property type="molecule type" value="Genomic_DNA"/>
</dbReference>
<dbReference type="GO" id="GO:0005524">
    <property type="term" value="F:ATP binding"/>
    <property type="evidence" value="ECO:0007669"/>
    <property type="project" value="InterPro"/>
</dbReference>
<feature type="compositionally biased region" description="Low complexity" evidence="1">
    <location>
        <begin position="211"/>
        <end position="224"/>
    </location>
</feature>
<protein>
    <recommendedName>
        <fullName evidence="6">Ribosomal protein S6 kinase delta-1</fullName>
    </recommendedName>
</protein>
<dbReference type="SUPFAM" id="SSF64268">
    <property type="entry name" value="PX domain"/>
    <property type="match status" value="1"/>
</dbReference>
<dbReference type="SUPFAM" id="SSF116846">
    <property type="entry name" value="MIT domain"/>
    <property type="match status" value="1"/>
</dbReference>
<dbReference type="InterPro" id="IPR036181">
    <property type="entry name" value="MIT_dom_sf"/>
</dbReference>
<dbReference type="SMART" id="SM00312">
    <property type="entry name" value="PX"/>
    <property type="match status" value="1"/>
</dbReference>
<evidence type="ECO:0008006" key="6">
    <source>
        <dbReference type="Google" id="ProtNLM"/>
    </source>
</evidence>
<dbReference type="InterPro" id="IPR036871">
    <property type="entry name" value="PX_dom_sf"/>
</dbReference>
<dbReference type="Gene3D" id="1.10.510.10">
    <property type="entry name" value="Transferase(Phosphotransferase) domain 1"/>
    <property type="match status" value="1"/>
</dbReference>
<dbReference type="InterPro" id="IPR011009">
    <property type="entry name" value="Kinase-like_dom_sf"/>
</dbReference>
<name>A0AAN9H2Z2_9TELE</name>
<dbReference type="InterPro" id="IPR042132">
    <property type="entry name" value="PX_S6K-delta-1"/>
</dbReference>
<feature type="domain" description="PX" evidence="3">
    <location>
        <begin position="7"/>
        <end position="131"/>
    </location>
</feature>
<dbReference type="Pfam" id="PF00787">
    <property type="entry name" value="PX"/>
    <property type="match status" value="1"/>
</dbReference>
<dbReference type="PROSITE" id="PS50011">
    <property type="entry name" value="PROTEIN_KINASE_DOM"/>
    <property type="match status" value="1"/>
</dbReference>
<keyword evidence="5" id="KW-1185">Reference proteome</keyword>
<evidence type="ECO:0000259" key="2">
    <source>
        <dbReference type="PROSITE" id="PS50011"/>
    </source>
</evidence>
<evidence type="ECO:0000313" key="4">
    <source>
        <dbReference type="EMBL" id="KAK7150751.1"/>
    </source>
</evidence>
<dbReference type="Gene3D" id="1.20.58.80">
    <property type="entry name" value="Phosphotransferase system, lactose/cellobiose-type IIA subunit"/>
    <property type="match status" value="1"/>
</dbReference>
<dbReference type="SMART" id="SM00745">
    <property type="entry name" value="MIT"/>
    <property type="match status" value="1"/>
</dbReference>
<dbReference type="InterPro" id="IPR001683">
    <property type="entry name" value="PX_dom"/>
</dbReference>
<dbReference type="Gene3D" id="3.30.1520.10">
    <property type="entry name" value="Phox-like domain"/>
    <property type="match status" value="1"/>
</dbReference>
<evidence type="ECO:0000259" key="3">
    <source>
        <dbReference type="PROSITE" id="PS50195"/>
    </source>
</evidence>
<reference evidence="4 5" key="1">
    <citation type="submission" date="2024-02" db="EMBL/GenBank/DDBJ databases">
        <title>Chromosome-level genome assembly of the Eurasian Minnow (Phoxinus phoxinus).</title>
        <authorList>
            <person name="Oriowo T.O."/>
            <person name="Martin S."/>
            <person name="Stange M."/>
            <person name="Chrysostomakis Y."/>
            <person name="Brown T."/>
            <person name="Winkler S."/>
            <person name="Kukowka S."/>
            <person name="Myers E.W."/>
            <person name="Bohne A."/>
        </authorList>
    </citation>
    <scope>NUCLEOTIDE SEQUENCE [LARGE SCALE GENOMIC DNA]</scope>
    <source>
        <strain evidence="4">ZFMK-TIS-60720</strain>
        <tissue evidence="4">Whole Organism</tissue>
    </source>
</reference>
<dbReference type="PANTHER" id="PTHR15508">
    <property type="entry name" value="RIBOSOMAL PROTEIN S6 KINASE"/>
    <property type="match status" value="1"/>
</dbReference>
<proteinExistence type="predicted"/>
<dbReference type="SUPFAM" id="SSF56112">
    <property type="entry name" value="Protein kinase-like (PK-like)"/>
    <property type="match status" value="1"/>
</dbReference>
<dbReference type="Proteomes" id="UP001364617">
    <property type="component" value="Unassembled WGS sequence"/>
</dbReference>
<dbReference type="GO" id="GO:0035091">
    <property type="term" value="F:phosphatidylinositol binding"/>
    <property type="evidence" value="ECO:0007669"/>
    <property type="project" value="InterPro"/>
</dbReference>
<dbReference type="InterPro" id="IPR000719">
    <property type="entry name" value="Prot_kinase_dom"/>
</dbReference>
<accession>A0AAN9H2Z2</accession>
<dbReference type="PANTHER" id="PTHR15508:SF2">
    <property type="entry name" value="RIBOSOMAL PROTEIN S6 KINASE DELTA-1"/>
    <property type="match status" value="1"/>
</dbReference>
<dbReference type="CDD" id="cd02677">
    <property type="entry name" value="MIT_SNX15"/>
    <property type="match status" value="1"/>
</dbReference>
<dbReference type="FunFam" id="1.20.58.80:FF:000005">
    <property type="entry name" value="ribosomal protein S6 kinase delta-1 isoform X1"/>
    <property type="match status" value="1"/>
</dbReference>
<dbReference type="Pfam" id="PF04212">
    <property type="entry name" value="MIT"/>
    <property type="match status" value="1"/>
</dbReference>
<sequence>MISARNKDEIVRFYTVTDPTTHKKGYTVYKVTARIISRKNPEDIQEITVWKRYSDFKRLHQDLWQIHRNLFGQSELFPPFAKAIVFGRFDDSVIEKRRQCSEDLLQFSANIPALYGSQYIQDFFKGGEVQDSSELIGPAEPFSDFLADSLLDSSSEGGSGHSELNFLEVDGDFLAAVDDGMASGSIKHKATQNNPSPIPQPVTSPSRVGVESSHTSGSLSFSSSLRSSTEEEDYLEKASGLISLAVQKEVEQEFAVAFSYYRRGVDLLLQGVQGEVSPSRREAVKRKTAEYLMRAELISAQLKDSMGQSSTQSRALGSQCCGGSWSEQTHFDELKHYRVLGVIDKVLLVMDKRTQETFILKGLRKSSACGRVKKTVVPRSLPNMVQLEKYIVSEDSIFLLLEYAEGGKLWTHICKYLHGSSPDESFNIPFIQKAHSIAIHSALNPVPTGSSSVDSRVLGFGERPLGARLPDSGATSEEECTNSYLTLCNEYEQEKLEPEEDPCTQKHACSALNTDSLCSPVSMQELCFFTEEDQLASFMDQCTSDHLNPSLPKELFYSEGEDVCKPLLLPSDAGIEVTEEPLEKLQEESDLWRCDGDQSSNELVPVISFKEAVSGDANVSSAVEGQPPDLLVNLPALEGGTGDVLEEELVPEGIAFPVVDKTSPTFGRPDVLQRGENAELDPSVDVATLPLPQKPLKTADSLTLSSPKLSVMLDAAVPRSQKSLVEHEDVGLGSEGTSGEQEVEKVSKLFQELDRLAAVSLDTRIPEAMVRSWAADMVVALDALHQEGVICRDLNPSNILLNNTGRVQLTYFCSWSDVEESCDPNAFSKMYCAPEVGGICEETLACDWWSLGALLFELIVGKSLCQCHPAGIGRHSSLNIPEFVSEEARSLLEQLLQYNPVERLGAGVAGVEDIKSHPFFSHVKWTN</sequence>
<evidence type="ECO:0000256" key="1">
    <source>
        <dbReference type="SAM" id="MobiDB-lite"/>
    </source>
</evidence>
<dbReference type="SMART" id="SM00220">
    <property type="entry name" value="S_TKc"/>
    <property type="match status" value="1"/>
</dbReference>
<dbReference type="GO" id="GO:0004672">
    <property type="term" value="F:protein kinase activity"/>
    <property type="evidence" value="ECO:0007669"/>
    <property type="project" value="InterPro"/>
</dbReference>
<organism evidence="4 5">
    <name type="scientific">Phoxinus phoxinus</name>
    <name type="common">Eurasian minnow</name>
    <dbReference type="NCBI Taxonomy" id="58324"/>
    <lineage>
        <taxon>Eukaryota</taxon>
        <taxon>Metazoa</taxon>
        <taxon>Chordata</taxon>
        <taxon>Craniata</taxon>
        <taxon>Vertebrata</taxon>
        <taxon>Euteleostomi</taxon>
        <taxon>Actinopterygii</taxon>
        <taxon>Neopterygii</taxon>
        <taxon>Teleostei</taxon>
        <taxon>Ostariophysi</taxon>
        <taxon>Cypriniformes</taxon>
        <taxon>Leuciscidae</taxon>
        <taxon>Phoxininae</taxon>
        <taxon>Phoxinus</taxon>
    </lineage>
</organism>
<dbReference type="CDD" id="cd07287">
    <property type="entry name" value="PX_RPK118_like"/>
    <property type="match status" value="1"/>
</dbReference>
<feature type="region of interest" description="Disordered" evidence="1">
    <location>
        <begin position="185"/>
        <end position="224"/>
    </location>
</feature>
<gene>
    <name evidence="4" type="ORF">R3I93_011876</name>
</gene>